<dbReference type="Gene3D" id="1.20.1560.10">
    <property type="entry name" value="ABC transporter type 1, transmembrane domain"/>
    <property type="match status" value="2"/>
</dbReference>
<dbReference type="GO" id="GO:0140359">
    <property type="term" value="F:ABC-type transporter activity"/>
    <property type="evidence" value="ECO:0007669"/>
    <property type="project" value="InterPro"/>
</dbReference>
<feature type="transmembrane region" description="Helical" evidence="12">
    <location>
        <begin position="156"/>
        <end position="179"/>
    </location>
</feature>
<dbReference type="Pfam" id="PF00005">
    <property type="entry name" value="ABC_tran"/>
    <property type="match status" value="2"/>
</dbReference>
<evidence type="ECO:0000259" key="14">
    <source>
        <dbReference type="PROSITE" id="PS50929"/>
    </source>
</evidence>
<feature type="transmembrane region" description="Helical" evidence="12">
    <location>
        <begin position="306"/>
        <end position="331"/>
    </location>
</feature>
<dbReference type="GO" id="GO:0016887">
    <property type="term" value="F:ATP hydrolysis activity"/>
    <property type="evidence" value="ECO:0007669"/>
    <property type="project" value="InterPro"/>
</dbReference>
<feature type="transmembrane region" description="Helical" evidence="12">
    <location>
        <begin position="1069"/>
        <end position="1087"/>
    </location>
</feature>
<dbReference type="InterPro" id="IPR044746">
    <property type="entry name" value="ABCC_6TM_D1"/>
</dbReference>
<evidence type="ECO:0000256" key="3">
    <source>
        <dbReference type="ARBA" id="ARBA00022448"/>
    </source>
</evidence>
<dbReference type="SUPFAM" id="SSF90123">
    <property type="entry name" value="ABC transporter transmembrane region"/>
    <property type="match status" value="2"/>
</dbReference>
<evidence type="ECO:0000256" key="7">
    <source>
        <dbReference type="ARBA" id="ARBA00022840"/>
    </source>
</evidence>
<dbReference type="PANTHER" id="PTHR24223:SF362">
    <property type="entry name" value="ABC TRANSPORTER C FAMILY MEMBER 4"/>
    <property type="match status" value="1"/>
</dbReference>
<comment type="function">
    <text evidence="11">ABC transporter that may affect phytic acid transport and compartmentalization. May function directly or indirectly in removing phytic acid from the cytosol or in vesicle trafficking. Required for phytic acid accumulation in developing seeds. Phytic acid is the primary storage form of phosphorus in cereal grains and other plant seeds.</text>
</comment>
<dbReference type="CDD" id="cd18580">
    <property type="entry name" value="ABC_6TM_ABCC_D2"/>
    <property type="match status" value="1"/>
</dbReference>
<dbReference type="InterPro" id="IPR027417">
    <property type="entry name" value="P-loop_NTPase"/>
</dbReference>
<evidence type="ECO:0000256" key="9">
    <source>
        <dbReference type="ARBA" id="ARBA00022989"/>
    </source>
</evidence>
<feature type="domain" description="ABC transmembrane type-1" evidence="14">
    <location>
        <begin position="976"/>
        <end position="1215"/>
    </location>
</feature>
<evidence type="ECO:0000259" key="13">
    <source>
        <dbReference type="PROSITE" id="PS50893"/>
    </source>
</evidence>
<keyword evidence="3" id="KW-0813">Transport</keyword>
<dbReference type="FunFam" id="3.40.50.300:FF:001048">
    <property type="entry name" value="ABC transporter C family member 4"/>
    <property type="match status" value="1"/>
</dbReference>
<feature type="domain" description="ABC transporter" evidence="13">
    <location>
        <begin position="1254"/>
        <end position="1486"/>
    </location>
</feature>
<dbReference type="Gene3D" id="3.40.50.300">
    <property type="entry name" value="P-loop containing nucleotide triphosphate hydrolases"/>
    <property type="match status" value="2"/>
</dbReference>
<keyword evidence="6" id="KW-0547">Nucleotide-binding</keyword>
<dbReference type="SMART" id="SM00382">
    <property type="entry name" value="AAA"/>
    <property type="match status" value="2"/>
</dbReference>
<feature type="transmembrane region" description="Helical" evidence="12">
    <location>
        <begin position="932"/>
        <end position="950"/>
    </location>
</feature>
<feature type="domain" description="ABC transmembrane type-1" evidence="14">
    <location>
        <begin position="307"/>
        <end position="591"/>
    </location>
</feature>
<feature type="transmembrane region" description="Helical" evidence="12">
    <location>
        <begin position="1195"/>
        <end position="1213"/>
    </location>
</feature>
<dbReference type="InterPro" id="IPR044726">
    <property type="entry name" value="ABCC_6TM_D2"/>
</dbReference>
<dbReference type="EMBL" id="JANAVB010004599">
    <property type="protein sequence ID" value="KAJ6848585.1"/>
    <property type="molecule type" value="Genomic_DNA"/>
</dbReference>
<dbReference type="InterPro" id="IPR036640">
    <property type="entry name" value="ABC1_TM_sf"/>
</dbReference>
<proteinExistence type="inferred from homology"/>
<dbReference type="PROSITE" id="PS00211">
    <property type="entry name" value="ABC_TRANSPORTER_1"/>
    <property type="match status" value="1"/>
</dbReference>
<dbReference type="PROSITE" id="PS50929">
    <property type="entry name" value="ABC_TM1F"/>
    <property type="match status" value="2"/>
</dbReference>
<keyword evidence="8" id="KW-1278">Translocase</keyword>
<feature type="transmembrane region" description="Helical" evidence="12">
    <location>
        <begin position="535"/>
        <end position="556"/>
    </location>
</feature>
<dbReference type="CDD" id="cd03250">
    <property type="entry name" value="ABCC_MRP_domain1"/>
    <property type="match status" value="1"/>
</dbReference>
<feature type="transmembrane region" description="Helical" evidence="12">
    <location>
        <begin position="976"/>
        <end position="1000"/>
    </location>
</feature>
<protein>
    <submittedName>
        <fullName evidence="15">ABC transporter C family member 4</fullName>
    </submittedName>
</protein>
<dbReference type="PANTHER" id="PTHR24223">
    <property type="entry name" value="ATP-BINDING CASSETTE SUB-FAMILY C"/>
    <property type="match status" value="1"/>
</dbReference>
<gene>
    <name evidence="15" type="ORF">M6B38_275210</name>
</gene>
<accession>A0AAX6I818</accession>
<dbReference type="PROSITE" id="PS50893">
    <property type="entry name" value="ABC_TRANSPORTER_2"/>
    <property type="match status" value="2"/>
</dbReference>
<evidence type="ECO:0000256" key="6">
    <source>
        <dbReference type="ARBA" id="ARBA00022741"/>
    </source>
</evidence>
<evidence type="ECO:0000256" key="5">
    <source>
        <dbReference type="ARBA" id="ARBA00022737"/>
    </source>
</evidence>
<dbReference type="CDD" id="cd18579">
    <property type="entry name" value="ABC_6TM_ABCC_D1"/>
    <property type="match status" value="1"/>
</dbReference>
<evidence type="ECO:0000256" key="2">
    <source>
        <dbReference type="ARBA" id="ARBA00009726"/>
    </source>
</evidence>
<comment type="subcellular location">
    <subcellularLocation>
        <location evidence="1">Membrane</location>
        <topology evidence="1">Multi-pass membrane protein</topology>
    </subcellularLocation>
</comment>
<comment type="similarity">
    <text evidence="2">Belongs to the ABC transporter superfamily. ABCC family. Conjugate transporter (TC 3.A.1.208) subfamily.</text>
</comment>
<dbReference type="SUPFAM" id="SSF52540">
    <property type="entry name" value="P-loop containing nucleoside triphosphate hydrolases"/>
    <property type="match status" value="2"/>
</dbReference>
<keyword evidence="7" id="KW-0067">ATP-binding</keyword>
<keyword evidence="5" id="KW-0677">Repeat</keyword>
<dbReference type="Pfam" id="PF00664">
    <property type="entry name" value="ABC_membrane"/>
    <property type="match status" value="2"/>
</dbReference>
<dbReference type="GO" id="GO:0016020">
    <property type="term" value="C:membrane"/>
    <property type="evidence" value="ECO:0007669"/>
    <property type="project" value="UniProtKB-SubCell"/>
</dbReference>
<evidence type="ECO:0000256" key="10">
    <source>
        <dbReference type="ARBA" id="ARBA00023136"/>
    </source>
</evidence>
<keyword evidence="10 12" id="KW-0472">Membrane</keyword>
<evidence type="ECO:0000256" key="8">
    <source>
        <dbReference type="ARBA" id="ARBA00022967"/>
    </source>
</evidence>
<evidence type="ECO:0000256" key="1">
    <source>
        <dbReference type="ARBA" id="ARBA00004141"/>
    </source>
</evidence>
<dbReference type="InterPro" id="IPR050173">
    <property type="entry name" value="ABC_transporter_C-like"/>
</dbReference>
<feature type="transmembrane region" description="Helical" evidence="12">
    <location>
        <begin position="450"/>
        <end position="468"/>
    </location>
</feature>
<evidence type="ECO:0000256" key="11">
    <source>
        <dbReference type="ARBA" id="ARBA00057614"/>
    </source>
</evidence>
<feature type="transmembrane region" description="Helical" evidence="12">
    <location>
        <begin position="1043"/>
        <end position="1063"/>
    </location>
</feature>
<reference evidence="15" key="2">
    <citation type="submission" date="2023-04" db="EMBL/GenBank/DDBJ databases">
        <authorList>
            <person name="Bruccoleri R.E."/>
            <person name="Oakeley E.J."/>
            <person name="Faust A.-M."/>
            <person name="Dessus-Babus S."/>
            <person name="Altorfer M."/>
            <person name="Burckhardt D."/>
            <person name="Oertli M."/>
            <person name="Naumann U."/>
            <person name="Petersen F."/>
            <person name="Wong J."/>
        </authorList>
    </citation>
    <scope>NUCLEOTIDE SEQUENCE</scope>
    <source>
        <strain evidence="15">GSM-AAB239-AS_SAM_17_03QT</strain>
        <tissue evidence="15">Leaf</tissue>
    </source>
</reference>
<feature type="transmembrane region" description="Helical" evidence="12">
    <location>
        <begin position="1163"/>
        <end position="1183"/>
    </location>
</feature>
<dbReference type="GO" id="GO:0005524">
    <property type="term" value="F:ATP binding"/>
    <property type="evidence" value="ECO:0007669"/>
    <property type="project" value="UniProtKB-KW"/>
</dbReference>
<dbReference type="Proteomes" id="UP001140949">
    <property type="component" value="Unassembled WGS sequence"/>
</dbReference>
<organism evidence="15 16">
    <name type="scientific">Iris pallida</name>
    <name type="common">Sweet iris</name>
    <dbReference type="NCBI Taxonomy" id="29817"/>
    <lineage>
        <taxon>Eukaryota</taxon>
        <taxon>Viridiplantae</taxon>
        <taxon>Streptophyta</taxon>
        <taxon>Embryophyta</taxon>
        <taxon>Tracheophyta</taxon>
        <taxon>Spermatophyta</taxon>
        <taxon>Magnoliopsida</taxon>
        <taxon>Liliopsida</taxon>
        <taxon>Asparagales</taxon>
        <taxon>Iridaceae</taxon>
        <taxon>Iridoideae</taxon>
        <taxon>Irideae</taxon>
        <taxon>Iris</taxon>
    </lineage>
</organism>
<keyword evidence="9 12" id="KW-1133">Transmembrane helix</keyword>
<dbReference type="FunFam" id="3.40.50.300:FF:000169">
    <property type="entry name" value="ABC transporter C family member 3"/>
    <property type="match status" value="1"/>
</dbReference>
<dbReference type="InterPro" id="IPR003439">
    <property type="entry name" value="ABC_transporter-like_ATP-bd"/>
</dbReference>
<evidence type="ECO:0000313" key="15">
    <source>
        <dbReference type="EMBL" id="KAJ6848585.1"/>
    </source>
</evidence>
<name>A0AAX6I818_IRIPA</name>
<sequence>MSTTLPPPFLTTLRCSSPPPGATWLSFLALSPCPQRLLSASLDSLFLLALLFLSLRDLLSSRRVIEDGPDQHKPLLPEPGARTRARTRTSFRFKLAVAATSFLAAAYLLLFVLELSTSHQSAAAEIAFLVARVLANASALAVLARERRLAAPVHPLPLRLYWAASFLLSSLLLLASSVARLALSGPDAGDVASVVAFPFAASLFSLALSGSTGVSPAADPPRPAAGADNTTPYATASLLSRATWSWMNPLISKGYRSALSIDDVPSLAPEHRAERLSDLFHSSLPAGGAAAGPVRAALVRCFWPDFLLTGAVALVRLLVMYVGPLMVSAFVDFASSGRSRRGHAAEGVRLCGVLLAAKFVEVSASHQFNFLTAKLGMAIRCSLITALYRKGLRLSCASRQEHGLGMIVNYMAVDAQQVGDVTQQLHNMWVMPAQIAVALLMLYRYLGPSVLSAIAGMAAIMGVVVMGTKRNNNYQFRLMGMRDKRMKATNELLNYMRVIKLQAWEEHFRKRIESIREGEFGWLSRFFYSISGNMVALWSTSLLVAALSFTTCVLVGRPPLSAGMVFTAMSFFRTLEEPLRNFPQSLISISQALISLGRLDAYMTSAELEEGAVERSAGCGEGESAVEVADGCFSWGYGADAADAGDGEGGGDPDLKGINVAIRRGTLAAVVGTVGSGKSSFLSCLLGEMHRISGKVKVCGTTAYVAQTAWIQNGTIQDNILFGEPMDAEKYKEVIRVCCLDKDLEMMEFGDQTEIGERGINLSGGQKQRIQLARAVYQDCDVYLLDDIFSAVDAHTGSELFKECVRGVLKEKTVVLVTHQVDFLHNADLILVMRDGAIVQSGKYDELLGSGSDFGSLVAAHDSSMELVGHESSGKPSKPSDQAITNHVQSNEENGSVSPKPEKGTAKLIEEEERETGHVSWNIYKLYITQAWGWWGVVAVCAISLIWQGSTMSSDYWLAYETSADNVFQPTLFIEVYVIIAFISLVFCAIRSFLVSYLGLKTAQIYFQQILNSIVHAPMSFFDTTPSGRILTRASSDQSMIDLFLPFFVGMAVSMYITVLGIIFVTCQVAWPTVVPIIPLLWLNIWYKNYYLATSRELTRLESITKAPVVHHFSESILGVTTVRCFRKEERFIQENLNRVNSSVKMDFHNNGSNEWLGFRLELIGSFILCISALCLVLLPSSFIKPEMVGLSLSYGLSLNSMLFFTVWISCFIENRMVAVERVKQFINIPSEAEWRVKDCLPSPNWPTQGDIDIRDLQVRYRINTPLILKGITLSIRGGEKIGVVGRTGSGKSTLIQALFRIVEPSAGQIIFDGVDICSLGLHDLRSRLGIIPQEPVLFEGTVRSNIDPIGQYSDDEIWQSLERCQLKDVVTAKPEKLDSMVLDNGENWSVGQRQLLCLGRVMLKRSKILFMDEATASVDSQTDGVIQKIIREDFASCTIISIAHRIPTVMDCDRVLVIDAGLAKEFDSPSNLIEQDSLFGALVQEYANRSSDV</sequence>
<dbReference type="FunFam" id="1.20.1560.10:FF:000003">
    <property type="entry name" value="ABC transporter C family member 10"/>
    <property type="match status" value="1"/>
</dbReference>
<dbReference type="CDD" id="cd03244">
    <property type="entry name" value="ABCC_MRP_domain2"/>
    <property type="match status" value="1"/>
</dbReference>
<dbReference type="InterPro" id="IPR011527">
    <property type="entry name" value="ABC1_TM_dom"/>
</dbReference>
<feature type="transmembrane region" description="Helical" evidence="12">
    <location>
        <begin position="37"/>
        <end position="55"/>
    </location>
</feature>
<reference evidence="15" key="1">
    <citation type="journal article" date="2023" name="GigaByte">
        <title>Genome assembly of the bearded iris, Iris pallida Lam.</title>
        <authorList>
            <person name="Bruccoleri R.E."/>
            <person name="Oakeley E.J."/>
            <person name="Faust A.M.E."/>
            <person name="Altorfer M."/>
            <person name="Dessus-Babus S."/>
            <person name="Burckhardt D."/>
            <person name="Oertli M."/>
            <person name="Naumann U."/>
            <person name="Petersen F."/>
            <person name="Wong J."/>
        </authorList>
    </citation>
    <scope>NUCLEOTIDE SEQUENCE</scope>
    <source>
        <strain evidence="15">GSM-AAB239-AS_SAM_17_03QT</strain>
    </source>
</reference>
<feature type="transmembrane region" description="Helical" evidence="12">
    <location>
        <begin position="91"/>
        <end position="110"/>
    </location>
</feature>
<dbReference type="FunFam" id="1.20.1560.10:FF:000002">
    <property type="entry name" value="ABC transporter C family member 5"/>
    <property type="match status" value="1"/>
</dbReference>
<evidence type="ECO:0000256" key="4">
    <source>
        <dbReference type="ARBA" id="ARBA00022692"/>
    </source>
</evidence>
<dbReference type="InterPro" id="IPR003593">
    <property type="entry name" value="AAA+_ATPase"/>
</dbReference>
<dbReference type="InterPro" id="IPR017871">
    <property type="entry name" value="ABC_transporter-like_CS"/>
</dbReference>
<comment type="caution">
    <text evidence="15">The sequence shown here is derived from an EMBL/GenBank/DDBJ whole genome shotgun (WGS) entry which is preliminary data.</text>
</comment>
<keyword evidence="16" id="KW-1185">Reference proteome</keyword>
<evidence type="ECO:0000313" key="16">
    <source>
        <dbReference type="Proteomes" id="UP001140949"/>
    </source>
</evidence>
<keyword evidence="4 12" id="KW-0812">Transmembrane</keyword>
<evidence type="ECO:0000256" key="12">
    <source>
        <dbReference type="SAM" id="Phobius"/>
    </source>
</evidence>
<feature type="transmembrane region" description="Helical" evidence="12">
    <location>
        <begin position="191"/>
        <end position="208"/>
    </location>
</feature>
<feature type="domain" description="ABC transporter" evidence="13">
    <location>
        <begin position="626"/>
        <end position="860"/>
    </location>
</feature>